<comment type="caution">
    <text evidence="2">The sequence shown here is derived from an EMBL/GenBank/DDBJ whole genome shotgun (WGS) entry which is preliminary data.</text>
</comment>
<evidence type="ECO:0000313" key="3">
    <source>
        <dbReference type="Proteomes" id="UP001501358"/>
    </source>
</evidence>
<name>A0ABP5ZTC7_9ACTN</name>
<keyword evidence="3" id="KW-1185">Reference proteome</keyword>
<proteinExistence type="predicted"/>
<reference evidence="3" key="1">
    <citation type="journal article" date="2019" name="Int. J. Syst. Evol. Microbiol.">
        <title>The Global Catalogue of Microorganisms (GCM) 10K type strain sequencing project: providing services to taxonomists for standard genome sequencing and annotation.</title>
        <authorList>
            <consortium name="The Broad Institute Genomics Platform"/>
            <consortium name="The Broad Institute Genome Sequencing Center for Infectious Disease"/>
            <person name="Wu L."/>
            <person name="Ma J."/>
        </authorList>
    </citation>
    <scope>NUCLEOTIDE SEQUENCE [LARGE SCALE GENOMIC DNA]</scope>
    <source>
        <strain evidence="3">JCM 6307</strain>
    </source>
</reference>
<evidence type="ECO:0000313" key="2">
    <source>
        <dbReference type="EMBL" id="GAA2504191.1"/>
    </source>
</evidence>
<sequence>MRHVLTTTLTMTSALGLVAPAPAPASAAPVASAARPAAAAEPYQERCARGELCLWTGENHTGHRYAYDLSTADVESCVPLPGRAVAKSLANRTGRPVTTYQSRECATEGDFETYPGSGNWTPESPYAVRAFQIQQH</sequence>
<feature type="signal peptide" evidence="1">
    <location>
        <begin position="1"/>
        <end position="27"/>
    </location>
</feature>
<organism evidence="2 3">
    <name type="scientific">Streptomyces thermolineatus</name>
    <dbReference type="NCBI Taxonomy" id="44033"/>
    <lineage>
        <taxon>Bacteria</taxon>
        <taxon>Bacillati</taxon>
        <taxon>Actinomycetota</taxon>
        <taxon>Actinomycetes</taxon>
        <taxon>Kitasatosporales</taxon>
        <taxon>Streptomycetaceae</taxon>
        <taxon>Streptomyces</taxon>
    </lineage>
</organism>
<evidence type="ECO:0000256" key="1">
    <source>
        <dbReference type="SAM" id="SignalP"/>
    </source>
</evidence>
<protein>
    <recommendedName>
        <fullName evidence="4">Peptidase inhibitor family I36</fullName>
    </recommendedName>
</protein>
<feature type="chain" id="PRO_5045667217" description="Peptidase inhibitor family I36" evidence="1">
    <location>
        <begin position="28"/>
        <end position="136"/>
    </location>
</feature>
<dbReference type="RefSeq" id="WP_344385176.1">
    <property type="nucleotide sequence ID" value="NZ_BAAATA010000035.1"/>
</dbReference>
<keyword evidence="1" id="KW-0732">Signal</keyword>
<evidence type="ECO:0008006" key="4">
    <source>
        <dbReference type="Google" id="ProtNLM"/>
    </source>
</evidence>
<dbReference type="EMBL" id="BAAATA010000035">
    <property type="protein sequence ID" value="GAA2504191.1"/>
    <property type="molecule type" value="Genomic_DNA"/>
</dbReference>
<gene>
    <name evidence="2" type="ORF">GCM10010406_46000</name>
</gene>
<dbReference type="Proteomes" id="UP001501358">
    <property type="component" value="Unassembled WGS sequence"/>
</dbReference>
<accession>A0ABP5ZTC7</accession>
<dbReference type="Pfam" id="PF03995">
    <property type="entry name" value="Inhibitor_I36"/>
    <property type="match status" value="1"/>
</dbReference>